<proteinExistence type="predicted"/>
<comment type="caution">
    <text evidence="1">The sequence shown here is derived from an EMBL/GenBank/DDBJ whole genome shotgun (WGS) entry which is preliminary data.</text>
</comment>
<evidence type="ECO:0000313" key="2">
    <source>
        <dbReference type="Proteomes" id="UP001558535"/>
    </source>
</evidence>
<gene>
    <name evidence="1" type="ORF">AB3X84_29800</name>
</gene>
<keyword evidence="2" id="KW-1185">Reference proteome</keyword>
<sequence>MPLRCGPAPSEQVKSDTRTRVGLLFRWSNSGQLCEMLSVHGDSNIGKTKITGKFRRAHPSEFDETTGVERCPVVSIQMPPSPDQHRC</sequence>
<protein>
    <submittedName>
        <fullName evidence="1">TniB family NTP-binding protein</fullName>
    </submittedName>
</protein>
<dbReference type="Proteomes" id="UP001558535">
    <property type="component" value="Unassembled WGS sequence"/>
</dbReference>
<dbReference type="RefSeq" id="WP_368580929.1">
    <property type="nucleotide sequence ID" value="NZ_JBFPKB010000029.1"/>
</dbReference>
<evidence type="ECO:0000313" key="1">
    <source>
        <dbReference type="EMBL" id="MEX3754166.1"/>
    </source>
</evidence>
<accession>A0ABV3WLN6</accession>
<reference evidence="1 2" key="1">
    <citation type="submission" date="2024-07" db="EMBL/GenBank/DDBJ databases">
        <title>A survey of Mimosa microsymbionts across Brazilian biomes reveals a high diversity of Paraburkholderia nodulating endemic species, but also that Cupriavidus is common as a symbiont of widespread species.</title>
        <authorList>
            <person name="Rouws L."/>
            <person name="Barauna A."/>
            <person name="Beukes C."/>
            <person name="Rouws J.R.C."/>
            <person name="De Faria S.M."/>
            <person name="Gross E."/>
            <person name="Bueno Dos Reis Junior F."/>
            <person name="Simon M.F."/>
            <person name="Maluk M."/>
            <person name="Odee D.W."/>
            <person name="Kenicer G."/>
            <person name="Young J.P.W."/>
            <person name="Reis V.M."/>
            <person name="Zilli J."/>
            <person name="James E.K."/>
        </authorList>
    </citation>
    <scope>NUCLEOTIDE SEQUENCE [LARGE SCALE GENOMIC DNA]</scope>
    <source>
        <strain evidence="1 2">BR14375</strain>
    </source>
</reference>
<dbReference type="EMBL" id="JBFPKE010000026">
    <property type="protein sequence ID" value="MEX3754166.1"/>
    <property type="molecule type" value="Genomic_DNA"/>
</dbReference>
<organism evidence="1 2">
    <name type="scientific">Paraburkholderia phenoliruptrix</name>
    <dbReference type="NCBI Taxonomy" id="252970"/>
    <lineage>
        <taxon>Bacteria</taxon>
        <taxon>Pseudomonadati</taxon>
        <taxon>Pseudomonadota</taxon>
        <taxon>Betaproteobacteria</taxon>
        <taxon>Burkholderiales</taxon>
        <taxon>Burkholderiaceae</taxon>
        <taxon>Paraburkholderia</taxon>
    </lineage>
</organism>
<name>A0ABV3WLN6_9BURK</name>
<dbReference type="Pfam" id="PF05621">
    <property type="entry name" value="TniB"/>
    <property type="match status" value="1"/>
</dbReference>
<dbReference type="InterPro" id="IPR008868">
    <property type="entry name" value="TniB"/>
</dbReference>